<dbReference type="Proteomes" id="UP000218069">
    <property type="component" value="Unassembled WGS sequence"/>
</dbReference>
<dbReference type="EMBL" id="OANS01000003">
    <property type="protein sequence ID" value="SNX29102.1"/>
    <property type="molecule type" value="Genomic_DNA"/>
</dbReference>
<accession>A0A240E1L7</accession>
<dbReference type="RefSeq" id="WP_096673787.1">
    <property type="nucleotide sequence ID" value="NZ_OANS01000003.1"/>
</dbReference>
<feature type="transmembrane region" description="Helical" evidence="1">
    <location>
        <begin position="31"/>
        <end position="49"/>
    </location>
</feature>
<keyword evidence="3" id="KW-1185">Reference proteome</keyword>
<keyword evidence="1" id="KW-0812">Transmembrane</keyword>
<reference evidence="3" key="1">
    <citation type="submission" date="2017-08" db="EMBL/GenBank/DDBJ databases">
        <authorList>
            <person name="Varghese N."/>
            <person name="Submissions S."/>
        </authorList>
    </citation>
    <scope>NUCLEOTIDE SEQUENCE [LARGE SCALE GENOMIC DNA]</scope>
    <source>
        <strain evidence="3">AP-Melu-1000-B4</strain>
    </source>
</reference>
<proteinExistence type="predicted"/>
<protein>
    <submittedName>
        <fullName evidence="2">Uncharacterized protein</fullName>
    </submittedName>
</protein>
<evidence type="ECO:0000256" key="1">
    <source>
        <dbReference type="SAM" id="Phobius"/>
    </source>
</evidence>
<evidence type="ECO:0000313" key="2">
    <source>
        <dbReference type="EMBL" id="SNX29102.1"/>
    </source>
</evidence>
<keyword evidence="1" id="KW-0472">Membrane</keyword>
<dbReference type="AlphaFoldDB" id="A0A240E1L7"/>
<organism evidence="2 3">
    <name type="scientific">Polynucleobacter meluiroseus</name>
    <dbReference type="NCBI Taxonomy" id="1938814"/>
    <lineage>
        <taxon>Bacteria</taxon>
        <taxon>Pseudomonadati</taxon>
        <taxon>Pseudomonadota</taxon>
        <taxon>Betaproteobacteria</taxon>
        <taxon>Burkholderiales</taxon>
        <taxon>Burkholderiaceae</taxon>
        <taxon>Polynucleobacter</taxon>
    </lineage>
</organism>
<name>A0A240E1L7_9BURK</name>
<sequence>MQAPAEPNQIKKAEISLLDIVQFGIGAWKKLAIAAFIGAILGFGAWTLFGSYSAEYVLFNNASTNSNSNSNTTYALDLVYWKMIQKSLPNLAAQIIDEGVIPGDQVSLYKSLQNDQWWQKNIIPSYALSKLPTFFD</sequence>
<keyword evidence="1" id="KW-1133">Transmembrane helix</keyword>
<evidence type="ECO:0000313" key="3">
    <source>
        <dbReference type="Proteomes" id="UP000218069"/>
    </source>
</evidence>
<gene>
    <name evidence="2" type="ORF">SAMN06295945_1466</name>
</gene>